<evidence type="ECO:0000313" key="6">
    <source>
        <dbReference type="EMBL" id="CAI0453776.1"/>
    </source>
</evidence>
<dbReference type="Gene3D" id="3.30.30.30">
    <property type="match status" value="1"/>
</dbReference>
<dbReference type="AlphaFoldDB" id="A0AAV0N5Y2"/>
<dbReference type="GO" id="GO:0005524">
    <property type="term" value="F:ATP binding"/>
    <property type="evidence" value="ECO:0007669"/>
    <property type="project" value="UniProtKB-KW"/>
</dbReference>
<dbReference type="Gene3D" id="3.90.640.10">
    <property type="entry name" value="Actin, Chain A, domain 4"/>
    <property type="match status" value="1"/>
</dbReference>
<keyword evidence="2 5" id="KW-0547">Nucleotide-binding</keyword>
<dbReference type="Pfam" id="PF00012">
    <property type="entry name" value="HSP70"/>
    <property type="match status" value="1"/>
</dbReference>
<dbReference type="PROSITE" id="PS00329">
    <property type="entry name" value="HSP70_2"/>
    <property type="match status" value="1"/>
</dbReference>
<dbReference type="FunFam" id="2.60.34.10:FF:000012">
    <property type="entry name" value="Heat shock 70 kDa protein"/>
    <property type="match status" value="1"/>
</dbReference>
<dbReference type="InterPro" id="IPR029047">
    <property type="entry name" value="HSP70_peptide-bd_sf"/>
</dbReference>
<dbReference type="PRINTS" id="PR00301">
    <property type="entry name" value="HEATSHOCK70"/>
</dbReference>
<organism evidence="6 7">
    <name type="scientific">Linum tenue</name>
    <dbReference type="NCBI Taxonomy" id="586396"/>
    <lineage>
        <taxon>Eukaryota</taxon>
        <taxon>Viridiplantae</taxon>
        <taxon>Streptophyta</taxon>
        <taxon>Embryophyta</taxon>
        <taxon>Tracheophyta</taxon>
        <taxon>Spermatophyta</taxon>
        <taxon>Magnoliopsida</taxon>
        <taxon>eudicotyledons</taxon>
        <taxon>Gunneridae</taxon>
        <taxon>Pentapetalae</taxon>
        <taxon>rosids</taxon>
        <taxon>fabids</taxon>
        <taxon>Malpighiales</taxon>
        <taxon>Linaceae</taxon>
        <taxon>Linum</taxon>
    </lineage>
</organism>
<dbReference type="SUPFAM" id="SSF53067">
    <property type="entry name" value="Actin-like ATPase domain"/>
    <property type="match status" value="2"/>
</dbReference>
<dbReference type="PANTHER" id="PTHR19375">
    <property type="entry name" value="HEAT SHOCK PROTEIN 70KDA"/>
    <property type="match status" value="1"/>
</dbReference>
<comment type="caution">
    <text evidence="6">The sequence shown here is derived from an EMBL/GenBank/DDBJ whole genome shotgun (WGS) entry which is preliminary data.</text>
</comment>
<dbReference type="InterPro" id="IPR018181">
    <property type="entry name" value="Heat_shock_70_CS"/>
</dbReference>
<evidence type="ECO:0000256" key="3">
    <source>
        <dbReference type="ARBA" id="ARBA00022824"/>
    </source>
</evidence>
<dbReference type="NCBIfam" id="NF001413">
    <property type="entry name" value="PRK00290.1"/>
    <property type="match status" value="1"/>
</dbReference>
<evidence type="ECO:0000256" key="2">
    <source>
        <dbReference type="ARBA" id="ARBA00022741"/>
    </source>
</evidence>
<dbReference type="Gene3D" id="1.20.1270.10">
    <property type="match status" value="1"/>
</dbReference>
<keyword evidence="7" id="KW-1185">Reference proteome</keyword>
<reference evidence="6" key="1">
    <citation type="submission" date="2022-08" db="EMBL/GenBank/DDBJ databases">
        <authorList>
            <person name="Gutierrez-Valencia J."/>
        </authorList>
    </citation>
    <scope>NUCLEOTIDE SEQUENCE</scope>
</reference>
<dbReference type="FunFam" id="3.30.30.30:FF:000001">
    <property type="entry name" value="heat shock 70 kDa protein-like"/>
    <property type="match status" value="1"/>
</dbReference>
<dbReference type="CDD" id="cd10241">
    <property type="entry name" value="ASKHA_NBD_HSP70_BiP"/>
    <property type="match status" value="1"/>
</dbReference>
<dbReference type="InterPro" id="IPR042050">
    <property type="entry name" value="BIP_NBD"/>
</dbReference>
<protein>
    <submittedName>
        <fullName evidence="6">Uncharacterized protein</fullName>
    </submittedName>
</protein>
<evidence type="ECO:0000256" key="1">
    <source>
        <dbReference type="ARBA" id="ARBA00007381"/>
    </source>
</evidence>
<accession>A0AAV0N5Y2</accession>
<dbReference type="Gene3D" id="3.30.420.40">
    <property type="match status" value="2"/>
</dbReference>
<comment type="similarity">
    <text evidence="1 5">Belongs to the heat shock protein 70 family.</text>
</comment>
<dbReference type="PROSITE" id="PS01036">
    <property type="entry name" value="HSP70_3"/>
    <property type="match status" value="1"/>
</dbReference>
<dbReference type="EMBL" id="CAMGYJ010000008">
    <property type="protein sequence ID" value="CAI0453776.1"/>
    <property type="molecule type" value="Genomic_DNA"/>
</dbReference>
<dbReference type="GO" id="GO:0140662">
    <property type="term" value="F:ATP-dependent protein folding chaperone"/>
    <property type="evidence" value="ECO:0007669"/>
    <property type="project" value="InterPro"/>
</dbReference>
<dbReference type="SUPFAM" id="SSF100934">
    <property type="entry name" value="Heat shock protein 70kD (HSP70), C-terminal subdomain"/>
    <property type="match status" value="1"/>
</dbReference>
<dbReference type="InterPro" id="IPR043129">
    <property type="entry name" value="ATPase_NBD"/>
</dbReference>
<proteinExistence type="inferred from homology"/>
<dbReference type="Gene3D" id="2.60.34.10">
    <property type="entry name" value="Substrate Binding Domain Of DNAk, Chain A, domain 1"/>
    <property type="match status" value="1"/>
</dbReference>
<gene>
    <name evidence="6" type="ORF">LITE_LOCUS31728</name>
</gene>
<keyword evidence="4 5" id="KW-0067">ATP-binding</keyword>
<dbReference type="Proteomes" id="UP001154282">
    <property type="component" value="Unassembled WGS sequence"/>
</dbReference>
<evidence type="ECO:0000256" key="4">
    <source>
        <dbReference type="ARBA" id="ARBA00022840"/>
    </source>
</evidence>
<dbReference type="InterPro" id="IPR013126">
    <property type="entry name" value="Hsp_70_fam"/>
</dbReference>
<evidence type="ECO:0000313" key="7">
    <source>
        <dbReference type="Proteomes" id="UP001154282"/>
    </source>
</evidence>
<evidence type="ECO:0000256" key="5">
    <source>
        <dbReference type="RuleBase" id="RU003322"/>
    </source>
</evidence>
<dbReference type="SUPFAM" id="SSF100920">
    <property type="entry name" value="Heat shock protein 70kD (HSP70), peptide-binding domain"/>
    <property type="match status" value="1"/>
</dbReference>
<dbReference type="FunFam" id="3.90.640.10:FF:000002">
    <property type="entry name" value="Heat shock 70 kDa"/>
    <property type="match status" value="1"/>
</dbReference>
<dbReference type="FunFam" id="3.30.420.40:FF:000004">
    <property type="entry name" value="Molecular chaperone DnaK"/>
    <property type="match status" value="1"/>
</dbReference>
<dbReference type="InterPro" id="IPR029048">
    <property type="entry name" value="HSP70_C_sf"/>
</dbReference>
<keyword evidence="3" id="KW-0256">Endoplasmic reticulum</keyword>
<name>A0AAV0N5Y2_9ROSI</name>
<sequence>MCPLTRVVGKRGGPITHRSLDRNQALIPCHEPVAPNNSSCWERFNRGSYTTTLTANDQGNRTTPSCVAFSPASAGSERLIGEAAKNQATLNPRRTIFDVKRLIGKKFDDPEVRNDLKYLPYPVVERDGKPCVELEVNGEMKTFTPEEISAMVLGKMKETADSYLGKQVTNAVVTVPAYFNDSQRQATKDAGTIAGLNVVRIINEPTAAALAYGAKLDSKRKVNILVYDLGGGTFDVSVLKIDDGVFQVLATGGDTHLGGGDFDQRVMDYFVDLIKRKYNKNISEDRKALGKLRRECERVKRVLSSQTQARVEIDSLTEGMDLLEPLTRARFENLNLDLFERTLEVVKSTMEDAKVEKGQIDEIVLVGGSTRIPKIREMLKKEFDGKEPSKGINPDEAVAYGAAVQGAMLSSDQDGLAVGFSLFDVTPLSLGSKTIGGVMYVVVPRNTVIPTKMSGVFHTVHDQQTVLDVEVFQGERPLTKDCLALGSFRLTGITAAPRGESSIEVTFQVDADGILKVTAQPKATRKSRSLTISSYKGNLSSREIERMVREAREMAEHDKREKERIDERNRLEQKIYDLNKSLEKSKIYDSSDEERIDEVKDALRDASEWLDENEDACMEDYEDKRLELESIWDRANDDDYYHLD</sequence>